<keyword evidence="4 10" id="KW-0863">Zinc-finger</keyword>
<reference evidence="12" key="1">
    <citation type="submission" date="2023-07" db="EMBL/GenBank/DDBJ databases">
        <authorList>
            <consortium name="AG Swart"/>
            <person name="Singh M."/>
            <person name="Singh A."/>
            <person name="Seah K."/>
            <person name="Emmerich C."/>
        </authorList>
    </citation>
    <scope>NUCLEOTIDE SEQUENCE</scope>
    <source>
        <strain evidence="12">DP1</strain>
    </source>
</reference>
<sequence length="476" mass="54898">MINFRATLNGEDFCEFNIPTQNYSYKYLKDTVREELKINRSDEFDIFGSDNKEIDNSKVNPNKKNELKLALLNKKYQSGLQADIASQDFSEDISQGKGSRVGKNSNGTIDELKDKSFMKKYGCCSSTCRKTFMTPAKLFTHIRNHFKNKPYKCTHPGCGKAFLCRGQLRNHESIHLDKKRFTCEYPGCNKSYSKQSRLKVHKRIHTGERPFACPIEGCDKRFTEKGNLKTHIRSHTGEKPYFCKVSGCEKRFTTQGHLVDHMRRHNNEKPFQCSVCKKKFMRSSTVKVHIKTHPEAENPRVIKLDKSEISREEKKEEIKTQSFQVKKEKVEVPRAMDKMPSFQKPKEEIIKRHVENRQFKQSAAPQIFVPTAEIGEATMNRPLNSIPFKNMRKPYQLGAPALLSSFDNAFDAKNFRPHSFQKKICVSVPTVTALNSREGCLINKTQKIGLGRKSQYVNSALEKLNEKFQISPDKLF</sequence>
<dbReference type="FunFam" id="3.30.160.60:FF:000621">
    <property type="entry name" value="FLT3-interacting zinc finger 1"/>
    <property type="match status" value="1"/>
</dbReference>
<comment type="subcellular location">
    <subcellularLocation>
        <location evidence="1">Nucleus</location>
    </subcellularLocation>
</comment>
<keyword evidence="9" id="KW-0539">Nucleus</keyword>
<gene>
    <name evidence="12" type="ORF">ECRASSUSDP1_LOCUS2419</name>
</gene>
<dbReference type="GO" id="GO:0005667">
    <property type="term" value="C:transcription regulator complex"/>
    <property type="evidence" value="ECO:0007669"/>
    <property type="project" value="TreeGrafter"/>
</dbReference>
<feature type="domain" description="C2H2-type" evidence="11">
    <location>
        <begin position="151"/>
        <end position="180"/>
    </location>
</feature>
<name>A0AAD1X562_EUPCR</name>
<feature type="domain" description="C2H2-type" evidence="11">
    <location>
        <begin position="211"/>
        <end position="240"/>
    </location>
</feature>
<dbReference type="PROSITE" id="PS00028">
    <property type="entry name" value="ZINC_FINGER_C2H2_1"/>
    <property type="match status" value="6"/>
</dbReference>
<evidence type="ECO:0000256" key="5">
    <source>
        <dbReference type="ARBA" id="ARBA00022833"/>
    </source>
</evidence>
<evidence type="ECO:0000256" key="10">
    <source>
        <dbReference type="PROSITE-ProRule" id="PRU00042"/>
    </source>
</evidence>
<organism evidence="12 13">
    <name type="scientific">Euplotes crassus</name>
    <dbReference type="NCBI Taxonomy" id="5936"/>
    <lineage>
        <taxon>Eukaryota</taxon>
        <taxon>Sar</taxon>
        <taxon>Alveolata</taxon>
        <taxon>Ciliophora</taxon>
        <taxon>Intramacronucleata</taxon>
        <taxon>Spirotrichea</taxon>
        <taxon>Hypotrichia</taxon>
        <taxon>Euplotida</taxon>
        <taxon>Euplotidae</taxon>
        <taxon>Moneuplotes</taxon>
    </lineage>
</organism>
<dbReference type="GO" id="GO:0000785">
    <property type="term" value="C:chromatin"/>
    <property type="evidence" value="ECO:0007669"/>
    <property type="project" value="TreeGrafter"/>
</dbReference>
<evidence type="ECO:0000256" key="3">
    <source>
        <dbReference type="ARBA" id="ARBA00022737"/>
    </source>
</evidence>
<evidence type="ECO:0000256" key="8">
    <source>
        <dbReference type="ARBA" id="ARBA00023163"/>
    </source>
</evidence>
<evidence type="ECO:0000259" key="11">
    <source>
        <dbReference type="PROSITE" id="PS50157"/>
    </source>
</evidence>
<accession>A0AAD1X562</accession>
<comment type="caution">
    <text evidence="12">The sequence shown here is derived from an EMBL/GenBank/DDBJ whole genome shotgun (WGS) entry which is preliminary data.</text>
</comment>
<protein>
    <recommendedName>
        <fullName evidence="11">C2H2-type domain-containing protein</fullName>
    </recommendedName>
</protein>
<proteinExistence type="predicted"/>
<dbReference type="InterPro" id="IPR013087">
    <property type="entry name" value="Znf_C2H2_type"/>
</dbReference>
<dbReference type="FunFam" id="3.30.160.60:FF:000125">
    <property type="entry name" value="Putative zinc finger protein 143"/>
    <property type="match status" value="2"/>
</dbReference>
<keyword evidence="7" id="KW-0238">DNA-binding</keyword>
<dbReference type="PANTHER" id="PTHR14003">
    <property type="entry name" value="TRANSCRIPTIONAL REPRESSOR PROTEIN YY"/>
    <property type="match status" value="1"/>
</dbReference>
<dbReference type="PANTHER" id="PTHR14003:SF19">
    <property type="entry name" value="YY2 TRANSCRIPTION FACTOR"/>
    <property type="match status" value="1"/>
</dbReference>
<dbReference type="Pfam" id="PF00096">
    <property type="entry name" value="zf-C2H2"/>
    <property type="match status" value="4"/>
</dbReference>
<dbReference type="SUPFAM" id="SSF57667">
    <property type="entry name" value="beta-beta-alpha zinc fingers"/>
    <property type="match status" value="3"/>
</dbReference>
<dbReference type="GO" id="GO:0031519">
    <property type="term" value="C:PcG protein complex"/>
    <property type="evidence" value="ECO:0007669"/>
    <property type="project" value="TreeGrafter"/>
</dbReference>
<feature type="domain" description="C2H2-type" evidence="11">
    <location>
        <begin position="181"/>
        <end position="210"/>
    </location>
</feature>
<evidence type="ECO:0000256" key="9">
    <source>
        <dbReference type="ARBA" id="ARBA00023242"/>
    </source>
</evidence>
<dbReference type="Gene3D" id="3.30.160.60">
    <property type="entry name" value="Classic Zinc Finger"/>
    <property type="match status" value="5"/>
</dbReference>
<dbReference type="AlphaFoldDB" id="A0AAD1X562"/>
<dbReference type="GO" id="GO:0000981">
    <property type="term" value="F:DNA-binding transcription factor activity, RNA polymerase II-specific"/>
    <property type="evidence" value="ECO:0007669"/>
    <property type="project" value="TreeGrafter"/>
</dbReference>
<keyword evidence="13" id="KW-1185">Reference proteome</keyword>
<evidence type="ECO:0000256" key="7">
    <source>
        <dbReference type="ARBA" id="ARBA00023125"/>
    </source>
</evidence>
<keyword evidence="5" id="KW-0862">Zinc</keyword>
<evidence type="ECO:0000313" key="13">
    <source>
        <dbReference type="Proteomes" id="UP001295684"/>
    </source>
</evidence>
<dbReference type="GO" id="GO:0008270">
    <property type="term" value="F:zinc ion binding"/>
    <property type="evidence" value="ECO:0007669"/>
    <property type="project" value="UniProtKB-KW"/>
</dbReference>
<evidence type="ECO:0000256" key="1">
    <source>
        <dbReference type="ARBA" id="ARBA00004123"/>
    </source>
</evidence>
<dbReference type="EMBL" id="CAMPGE010002309">
    <property type="protein sequence ID" value="CAI2361109.1"/>
    <property type="molecule type" value="Genomic_DNA"/>
</dbReference>
<evidence type="ECO:0000313" key="12">
    <source>
        <dbReference type="EMBL" id="CAI2361109.1"/>
    </source>
</evidence>
<keyword evidence="6" id="KW-0805">Transcription regulation</keyword>
<keyword evidence="8" id="KW-0804">Transcription</keyword>
<evidence type="ECO:0000256" key="2">
    <source>
        <dbReference type="ARBA" id="ARBA00022723"/>
    </source>
</evidence>
<feature type="domain" description="C2H2-type" evidence="11">
    <location>
        <begin position="241"/>
        <end position="270"/>
    </location>
</feature>
<feature type="domain" description="C2H2-type" evidence="11">
    <location>
        <begin position="271"/>
        <end position="298"/>
    </location>
</feature>
<dbReference type="InterPro" id="IPR036236">
    <property type="entry name" value="Znf_C2H2_sf"/>
</dbReference>
<dbReference type="FunFam" id="3.30.160.60:FF:000104">
    <property type="entry name" value="Transcriptional repressor protein YY1"/>
    <property type="match status" value="1"/>
</dbReference>
<dbReference type="PROSITE" id="PS50157">
    <property type="entry name" value="ZINC_FINGER_C2H2_2"/>
    <property type="match status" value="6"/>
</dbReference>
<keyword evidence="2" id="KW-0479">Metal-binding</keyword>
<evidence type="ECO:0000256" key="6">
    <source>
        <dbReference type="ARBA" id="ARBA00023015"/>
    </source>
</evidence>
<evidence type="ECO:0000256" key="4">
    <source>
        <dbReference type="ARBA" id="ARBA00022771"/>
    </source>
</evidence>
<dbReference type="GO" id="GO:0000978">
    <property type="term" value="F:RNA polymerase II cis-regulatory region sequence-specific DNA binding"/>
    <property type="evidence" value="ECO:0007669"/>
    <property type="project" value="TreeGrafter"/>
</dbReference>
<keyword evidence="3" id="KW-0677">Repeat</keyword>
<dbReference type="SMART" id="SM00355">
    <property type="entry name" value="ZnF_C2H2"/>
    <property type="match status" value="6"/>
</dbReference>
<dbReference type="Proteomes" id="UP001295684">
    <property type="component" value="Unassembled WGS sequence"/>
</dbReference>
<feature type="domain" description="C2H2-type" evidence="11">
    <location>
        <begin position="121"/>
        <end position="150"/>
    </location>
</feature>